<gene>
    <name evidence="2" type="ORF">QYF49_14840</name>
</gene>
<name>A0ABT8E8P9_9BACL</name>
<feature type="transmembrane region" description="Helical" evidence="1">
    <location>
        <begin position="127"/>
        <end position="148"/>
    </location>
</feature>
<keyword evidence="3" id="KW-1185">Reference proteome</keyword>
<organism evidence="2 3">
    <name type="scientific">Fictibacillus terranigra</name>
    <dbReference type="NCBI Taxonomy" id="3058424"/>
    <lineage>
        <taxon>Bacteria</taxon>
        <taxon>Bacillati</taxon>
        <taxon>Bacillota</taxon>
        <taxon>Bacilli</taxon>
        <taxon>Bacillales</taxon>
        <taxon>Fictibacillaceae</taxon>
        <taxon>Fictibacillus</taxon>
    </lineage>
</organism>
<reference evidence="2" key="1">
    <citation type="submission" date="2023-06" db="EMBL/GenBank/DDBJ databases">
        <title>Draft Genome Sequences of Representative Paenibacillus Polymyxa, Bacillus cereus, Fictibacillus sp., and Brevibacillus agri Strains Isolated from Amazonian Dark Earth.</title>
        <authorList>
            <person name="Pellegrinetti T.A."/>
            <person name="Cunha I.C.M."/>
            <person name="Chaves M.G."/>
            <person name="Freitas A.S."/>
            <person name="Silva A.V.R."/>
            <person name="Tsai S.M."/>
            <person name="Mendes L.W."/>
        </authorList>
    </citation>
    <scope>NUCLEOTIDE SEQUENCE</scope>
    <source>
        <strain evidence="2">CENA-BCM004</strain>
    </source>
</reference>
<accession>A0ABT8E8P9</accession>
<dbReference type="EMBL" id="JAUHLN010000002">
    <property type="protein sequence ID" value="MDN4074268.1"/>
    <property type="molecule type" value="Genomic_DNA"/>
</dbReference>
<dbReference type="Proteomes" id="UP001168694">
    <property type="component" value="Unassembled WGS sequence"/>
</dbReference>
<evidence type="ECO:0000256" key="1">
    <source>
        <dbReference type="SAM" id="Phobius"/>
    </source>
</evidence>
<sequence length="152" mass="17223">MNPLHNLFSTAQPDWPALVQNIKHAAEFIRNDWPAAKHDLQKTAVLLDTQLPKLERSVHRAALFAKKDLPAMERSITRTADKIRDFERNNNLIDIIKALKNDAQKESDFLASPITLKEKKIFPIPNYGSAMTPFYTLLALWVGGMLLISSSE</sequence>
<keyword evidence="1" id="KW-0812">Transmembrane</keyword>
<comment type="caution">
    <text evidence="2">The sequence shown here is derived from an EMBL/GenBank/DDBJ whole genome shotgun (WGS) entry which is preliminary data.</text>
</comment>
<dbReference type="RefSeq" id="WP_290400336.1">
    <property type="nucleotide sequence ID" value="NZ_JAUHLN010000002.1"/>
</dbReference>
<keyword evidence="1" id="KW-0472">Membrane</keyword>
<keyword evidence="1" id="KW-1133">Transmembrane helix</keyword>
<protein>
    <recommendedName>
        <fullName evidence="4">Sporulation protein YpjB</fullName>
    </recommendedName>
</protein>
<evidence type="ECO:0000313" key="2">
    <source>
        <dbReference type="EMBL" id="MDN4074268.1"/>
    </source>
</evidence>
<proteinExistence type="predicted"/>
<evidence type="ECO:0008006" key="4">
    <source>
        <dbReference type="Google" id="ProtNLM"/>
    </source>
</evidence>
<evidence type="ECO:0000313" key="3">
    <source>
        <dbReference type="Proteomes" id="UP001168694"/>
    </source>
</evidence>